<organism evidence="1 2">
    <name type="scientific">Mesorhizobium hawassense</name>
    <dbReference type="NCBI Taxonomy" id="1209954"/>
    <lineage>
        <taxon>Bacteria</taxon>
        <taxon>Pseudomonadati</taxon>
        <taxon>Pseudomonadota</taxon>
        <taxon>Alphaproteobacteria</taxon>
        <taxon>Hyphomicrobiales</taxon>
        <taxon>Phyllobacteriaceae</taxon>
        <taxon>Mesorhizobium</taxon>
    </lineage>
</organism>
<accession>A0A330HXH7</accession>
<evidence type="ECO:0000313" key="1">
    <source>
        <dbReference type="EMBL" id="RAZ92270.1"/>
    </source>
</evidence>
<reference evidence="2" key="1">
    <citation type="submission" date="2018-06" db="EMBL/GenBank/DDBJ databases">
        <authorList>
            <person name="Helene L.C."/>
            <person name="Dall'Agnol R."/>
            <person name="Delamuta J.R."/>
            <person name="Hungria M."/>
        </authorList>
    </citation>
    <scope>NUCLEOTIDE SEQUENCE [LARGE SCALE GENOMIC DNA]</scope>
    <source>
        <strain evidence="2">AC99b</strain>
    </source>
</reference>
<sequence>MGGRLLAMANAKALADTFGYRFGFTWNRKGAADKAFHIVEVADRIFSADFIERHWLGESIKASDFGTLDLATLAGRDLGELAKEKKLRGWICDDIDVLQSEAPQLARRAETLRAFDYAAPVKEAIADADRSRISGPMAALHLRSGDIVHGKHRASLVFADKVIPSTLVRAIVSELSSRGLKTLLIGQHRPTLDYLKSETGAMLTSDLGADTFTDETLKSFFEMALAARCRQIYSGSSVFAEIASLMGDAALMRTTALFDAPRAAGIILDELGARQADYHPREAAFGYQSAFLAMEGKVPAGEARGILEKAYALDPENDAYALKIASIRFRERDHAPGEAVLKSVMSRQFRERPKIPLAIMQLLGEMMFRRYPFAADFEFFHAAGEAGCPYAAACSAWILQQTTADRQRALAMARRAVDAAPADPIVRKVRQRILQGKRPKSGLIAKARWRIAWLRGLGGR</sequence>
<reference evidence="1 2" key="2">
    <citation type="submission" date="2018-07" db="EMBL/GenBank/DDBJ databases">
        <title>Diversity of Mesorhizobium strains in Brazil.</title>
        <authorList>
            <person name="Helene L.C.F."/>
            <person name="Dall'Agnol R."/>
            <person name="Delamuta J.R.M."/>
            <person name="Hungria M."/>
        </authorList>
    </citation>
    <scope>NUCLEOTIDE SEQUENCE [LARGE SCALE GENOMIC DNA]</scope>
    <source>
        <strain evidence="1 2">AC99b</strain>
    </source>
</reference>
<gene>
    <name evidence="1" type="ORF">DPM33_05810</name>
</gene>
<protein>
    <submittedName>
        <fullName evidence="1">Uncharacterized protein</fullName>
    </submittedName>
</protein>
<evidence type="ECO:0000313" key="2">
    <source>
        <dbReference type="Proteomes" id="UP000251558"/>
    </source>
</evidence>
<dbReference type="Proteomes" id="UP000251558">
    <property type="component" value="Unassembled WGS sequence"/>
</dbReference>
<proteinExistence type="predicted"/>
<name>A0A330HXH7_9HYPH</name>
<dbReference type="EMBL" id="QMBP01000002">
    <property type="protein sequence ID" value="RAZ92270.1"/>
    <property type="molecule type" value="Genomic_DNA"/>
</dbReference>
<keyword evidence="2" id="KW-1185">Reference proteome</keyword>
<dbReference type="AlphaFoldDB" id="A0A330HXH7"/>
<dbReference type="OrthoDB" id="8097956at2"/>
<comment type="caution">
    <text evidence="1">The sequence shown here is derived from an EMBL/GenBank/DDBJ whole genome shotgun (WGS) entry which is preliminary data.</text>
</comment>